<accession>A0A380TKA7</accession>
<name>A0A380TKA7_9ZZZZ</name>
<sequence>MPFFYRGAGVGTFWHQRDARLDGFVPRRPGQTPSKNQVIKHIASGTVDTPYVSLTRSYGIAWTYAIECGLAAPNKEQPAFVYEIELSDPLPQGLELVDPVSFIARKFPPPTADSSYYHDGDHTFLLGVVNERWVRMAVAQNTAVAPTQYVRQPPSAQGTPRAPNLSPELETLVRALRDAEILAVGNVPASCVCSRYEVW</sequence>
<protein>
    <submittedName>
        <fullName evidence="1">Uncharacterized protein</fullName>
    </submittedName>
</protein>
<evidence type="ECO:0000313" key="1">
    <source>
        <dbReference type="EMBL" id="SUS08113.1"/>
    </source>
</evidence>
<dbReference type="Gene3D" id="3.90.210.10">
    <property type="entry name" value="Heat-Labile Enterotoxin, subunit A"/>
    <property type="match status" value="1"/>
</dbReference>
<proteinExistence type="predicted"/>
<dbReference type="EMBL" id="UIDG01000535">
    <property type="protein sequence ID" value="SUS08113.1"/>
    <property type="molecule type" value="Genomic_DNA"/>
</dbReference>
<organism evidence="1">
    <name type="scientific">metagenome</name>
    <dbReference type="NCBI Taxonomy" id="256318"/>
    <lineage>
        <taxon>unclassified sequences</taxon>
        <taxon>metagenomes</taxon>
    </lineage>
</organism>
<dbReference type="AlphaFoldDB" id="A0A380TKA7"/>
<gene>
    <name evidence="1" type="ORF">DF3PB_5800003</name>
</gene>
<reference evidence="1" key="1">
    <citation type="submission" date="2018-07" db="EMBL/GenBank/DDBJ databases">
        <authorList>
            <person name="Quirk P.G."/>
            <person name="Krulwich T.A."/>
        </authorList>
    </citation>
    <scope>NUCLEOTIDE SEQUENCE</scope>
</reference>